<dbReference type="Gene3D" id="3.40.50.300">
    <property type="entry name" value="P-loop containing nucleotide triphosphate hydrolases"/>
    <property type="match status" value="2"/>
</dbReference>
<evidence type="ECO:0000259" key="18">
    <source>
        <dbReference type="PROSITE" id="PS50893"/>
    </source>
</evidence>
<dbReference type="InterPro" id="IPR027417">
    <property type="entry name" value="P-loop_NTPase"/>
</dbReference>
<keyword evidence="20" id="KW-1185">Reference proteome</keyword>
<evidence type="ECO:0000256" key="5">
    <source>
        <dbReference type="ARBA" id="ARBA00022741"/>
    </source>
</evidence>
<comment type="caution">
    <text evidence="19">The sequence shown here is derived from an EMBL/GenBank/DDBJ whole genome shotgun (WGS) entry which is preliminary data.</text>
</comment>
<dbReference type="GO" id="GO:0006281">
    <property type="term" value="P:DNA repair"/>
    <property type="evidence" value="ECO:0007669"/>
    <property type="project" value="UniProtKB-KW"/>
</dbReference>
<dbReference type="AlphaFoldDB" id="A0A3S0H3X5"/>
<dbReference type="Pfam" id="PF17755">
    <property type="entry name" value="UvrA_DNA-bind"/>
    <property type="match status" value="1"/>
</dbReference>
<gene>
    <name evidence="19" type="ORF">EJV47_21075</name>
</gene>
<evidence type="ECO:0000313" key="19">
    <source>
        <dbReference type="EMBL" id="RTQ46866.1"/>
    </source>
</evidence>
<dbReference type="GO" id="GO:0003677">
    <property type="term" value="F:DNA binding"/>
    <property type="evidence" value="ECO:0007669"/>
    <property type="project" value="UniProtKB-KW"/>
</dbReference>
<dbReference type="GO" id="GO:0005737">
    <property type="term" value="C:cytoplasm"/>
    <property type="evidence" value="ECO:0007669"/>
    <property type="project" value="UniProtKB-SubCell"/>
</dbReference>
<keyword evidence="3" id="KW-0479">Metal-binding</keyword>
<keyword evidence="6" id="KW-0227">DNA damage</keyword>
<dbReference type="SUPFAM" id="SSF52540">
    <property type="entry name" value="P-loop containing nucleoside triphosphate hydrolases"/>
    <property type="match status" value="2"/>
</dbReference>
<dbReference type="GO" id="GO:0016887">
    <property type="term" value="F:ATP hydrolysis activity"/>
    <property type="evidence" value="ECO:0007669"/>
    <property type="project" value="InterPro"/>
</dbReference>
<dbReference type="Proteomes" id="UP000282184">
    <property type="component" value="Unassembled WGS sequence"/>
</dbReference>
<evidence type="ECO:0000256" key="16">
    <source>
        <dbReference type="ARBA" id="ARBA00042156"/>
    </source>
</evidence>
<dbReference type="GO" id="GO:0008270">
    <property type="term" value="F:zinc ion binding"/>
    <property type="evidence" value="ECO:0007669"/>
    <property type="project" value="UniProtKB-KW"/>
</dbReference>
<evidence type="ECO:0000256" key="12">
    <source>
        <dbReference type="ARBA" id="ARBA00023125"/>
    </source>
</evidence>
<keyword evidence="7" id="KW-0228">DNA excision</keyword>
<dbReference type="EMBL" id="RXOF01000014">
    <property type="protein sequence ID" value="RTQ46866.1"/>
    <property type="molecule type" value="Genomic_DNA"/>
</dbReference>
<dbReference type="GO" id="GO:0005524">
    <property type="term" value="F:ATP binding"/>
    <property type="evidence" value="ECO:0007669"/>
    <property type="project" value="UniProtKB-KW"/>
</dbReference>
<dbReference type="GO" id="GO:0004518">
    <property type="term" value="F:nuclease activity"/>
    <property type="evidence" value="ECO:0007669"/>
    <property type="project" value="UniProtKB-KW"/>
</dbReference>
<comment type="subcellular location">
    <subcellularLocation>
        <location evidence="1">Cytoplasm</location>
    </subcellularLocation>
</comment>
<feature type="domain" description="ABC transporter" evidence="18">
    <location>
        <begin position="552"/>
        <end position="890"/>
    </location>
</feature>
<comment type="similarity">
    <text evidence="14">Belongs to the ABC transporter superfamily. UvrA family.</text>
</comment>
<dbReference type="PROSITE" id="PS50893">
    <property type="entry name" value="ABC_TRANSPORTER_2"/>
    <property type="match status" value="1"/>
</dbReference>
<dbReference type="OrthoDB" id="9809851at2"/>
<evidence type="ECO:0000256" key="7">
    <source>
        <dbReference type="ARBA" id="ARBA00022769"/>
    </source>
</evidence>
<keyword evidence="12" id="KW-0238">DNA-binding</keyword>
<organism evidence="19 20">
    <name type="scientific">Hymenobacter gummosus</name>
    <dbReference type="NCBI Taxonomy" id="1776032"/>
    <lineage>
        <taxon>Bacteria</taxon>
        <taxon>Pseudomonadati</taxon>
        <taxon>Bacteroidota</taxon>
        <taxon>Cytophagia</taxon>
        <taxon>Cytophagales</taxon>
        <taxon>Hymenobacteraceae</taxon>
        <taxon>Hymenobacter</taxon>
    </lineage>
</organism>
<evidence type="ECO:0000256" key="8">
    <source>
        <dbReference type="ARBA" id="ARBA00022771"/>
    </source>
</evidence>
<reference evidence="19 20" key="1">
    <citation type="submission" date="2018-12" db="EMBL/GenBank/DDBJ databases">
        <title>Hymenobacter gummosus sp. nov., isolated from a spring.</title>
        <authorList>
            <person name="Nie L."/>
        </authorList>
    </citation>
    <scope>NUCLEOTIDE SEQUENCE [LARGE SCALE GENOMIC DNA]</scope>
    <source>
        <strain evidence="19 20">KCTC 52166</strain>
    </source>
</reference>
<dbReference type="InterPro" id="IPR017871">
    <property type="entry name" value="ABC_transporter-like_CS"/>
</dbReference>
<evidence type="ECO:0000256" key="9">
    <source>
        <dbReference type="ARBA" id="ARBA00022833"/>
    </source>
</evidence>
<sequence length="901" mass="98320">MPDSAQRPAAATSPNSGFVQVRGAREHNLRDVDVDIPRDALVVFTGVSGSGKSSLAFGTLYAEAQRRYLESVSPYARRLFHQMSVPAVDRIDGLPPAVALQQQRGTPTTRSSVGSVTTLSNLLRMLYSRAGDYPAGQGIIYAEAFSANTPEGACPECHGLGRIYTVTEQSMVPDPTLTIRERAIQAWPQAWGGQNQRDILVTLGYDVDRPWQDLPQEQRDWILFTEEQPVVPVYPGYSPAETQRALKRKEPPNYMGTFTSARRHVLHTFATTQSPLMKKRALQYMLSTECPTCHGKRLRLESLSVTFAGLDIADMARQPLKRVAELLRPYAEGTAKGRRKHDAQHPEQAEVARRITCDLEARLQVLLDLGLGYLQLERSTPTLSPGELQRLRLATQLYSNLFGVVYVLDEPSAGLHPSDTEALLRALHGLKAAGNTLFVVEHNLDVVRQADWLVDVGPAAGQHGGQVLYSGPVEGLAAVDASQTRRYLFRQEAADVARASARVRPNEAAGSSAATTSADSGSSTTAASARKADRPVAPDPSAAAPKLPAGWLRLADVRRNNLDGLSVQFPLGVMTTVTGVSGSGKSSLVSQVLVELVASELGINNEELIIDSAEAEEPILNSSLLIINSQSGRITDGLQTIRRLVRVDQKPIGRTPRSNMATYTGLFDHVRKLFAATPEARRRRYDAGRFSFNVAKGRCENCQGEGFVMVELLFLPSVYAPCPVCQGARYNAKTLEIRYREKNIAEVLALTVDDAHEFFDEEPPVQRALGVLREVGLGYLRLGQPATELSGGEAQRIKLATELQKAQRGDTLYVLDEPTTGLHPADVERLLAQLRRLVDAGNTVVLVEHDMRVAAASDWLIDMGPGAGEEGGRVVAEGPPAEVARSKQSRTAPYLQRFLSR</sequence>
<keyword evidence="13" id="KW-0234">DNA repair</keyword>
<keyword evidence="4" id="KW-0677">Repeat</keyword>
<dbReference type="PANTHER" id="PTHR43152:SF1">
    <property type="entry name" value="UVRA PROTEIN"/>
    <property type="match status" value="1"/>
</dbReference>
<dbReference type="InterPro" id="IPR041552">
    <property type="entry name" value="UvrA_DNA-bd"/>
</dbReference>
<name>A0A3S0H3X5_9BACT</name>
<keyword evidence="10" id="KW-0067">ATP-binding</keyword>
<keyword evidence="9" id="KW-0862">Zinc</keyword>
<keyword evidence="11" id="KW-0267">Excision nuclease</keyword>
<evidence type="ECO:0000256" key="17">
    <source>
        <dbReference type="SAM" id="MobiDB-lite"/>
    </source>
</evidence>
<dbReference type="RefSeq" id="WP_126695187.1">
    <property type="nucleotide sequence ID" value="NZ_RXOF01000014.1"/>
</dbReference>
<evidence type="ECO:0000256" key="2">
    <source>
        <dbReference type="ARBA" id="ARBA00022490"/>
    </source>
</evidence>
<evidence type="ECO:0000256" key="6">
    <source>
        <dbReference type="ARBA" id="ARBA00022763"/>
    </source>
</evidence>
<protein>
    <recommendedName>
        <fullName evidence="15">UvrABC system protein A</fullName>
    </recommendedName>
    <alternativeName>
        <fullName evidence="16">Excinuclease ABC subunit A</fullName>
    </alternativeName>
</protein>
<evidence type="ECO:0000256" key="10">
    <source>
        <dbReference type="ARBA" id="ARBA00022840"/>
    </source>
</evidence>
<evidence type="ECO:0000313" key="20">
    <source>
        <dbReference type="Proteomes" id="UP000282184"/>
    </source>
</evidence>
<evidence type="ECO:0000256" key="1">
    <source>
        <dbReference type="ARBA" id="ARBA00004496"/>
    </source>
</evidence>
<proteinExistence type="inferred from homology"/>
<evidence type="ECO:0000256" key="3">
    <source>
        <dbReference type="ARBA" id="ARBA00022723"/>
    </source>
</evidence>
<keyword evidence="2" id="KW-0963">Cytoplasm</keyword>
<keyword evidence="5" id="KW-0547">Nucleotide-binding</keyword>
<feature type="compositionally biased region" description="Low complexity" evidence="17">
    <location>
        <begin position="500"/>
        <end position="529"/>
    </location>
</feature>
<dbReference type="FunFam" id="1.20.1580.10:FF:000002">
    <property type="entry name" value="UvrABC system protein A"/>
    <property type="match status" value="1"/>
</dbReference>
<evidence type="ECO:0000256" key="11">
    <source>
        <dbReference type="ARBA" id="ARBA00022881"/>
    </source>
</evidence>
<keyword evidence="8" id="KW-0863">Zinc-finger</keyword>
<evidence type="ECO:0000256" key="13">
    <source>
        <dbReference type="ARBA" id="ARBA00023204"/>
    </source>
</evidence>
<dbReference type="PROSITE" id="PS00211">
    <property type="entry name" value="ABC_TRANSPORTER_1"/>
    <property type="match status" value="2"/>
</dbReference>
<evidence type="ECO:0000256" key="15">
    <source>
        <dbReference type="ARBA" id="ARBA00039316"/>
    </source>
</evidence>
<dbReference type="Gene3D" id="1.10.8.280">
    <property type="entry name" value="ABC transporter ATPase domain-like"/>
    <property type="match status" value="1"/>
</dbReference>
<feature type="region of interest" description="Disordered" evidence="17">
    <location>
        <begin position="500"/>
        <end position="543"/>
    </location>
</feature>
<dbReference type="Gene3D" id="1.20.1580.10">
    <property type="entry name" value="ABC transporter ATPase like domain"/>
    <property type="match status" value="2"/>
</dbReference>
<evidence type="ECO:0000256" key="4">
    <source>
        <dbReference type="ARBA" id="ARBA00022737"/>
    </source>
</evidence>
<dbReference type="PANTHER" id="PTHR43152">
    <property type="entry name" value="UVRABC SYSTEM PROTEIN A"/>
    <property type="match status" value="1"/>
</dbReference>
<accession>A0A3S0H3X5</accession>
<dbReference type="InterPro" id="IPR003439">
    <property type="entry name" value="ABC_transporter-like_ATP-bd"/>
</dbReference>
<evidence type="ECO:0000256" key="14">
    <source>
        <dbReference type="ARBA" id="ARBA00038000"/>
    </source>
</evidence>